<dbReference type="AlphaFoldDB" id="A0A643K301"/>
<comment type="caution">
    <text evidence="2">The sequence shown here is derived from an EMBL/GenBank/DDBJ whole genome shotgun (WGS) entry which is preliminary data.</text>
</comment>
<feature type="transmembrane region" description="Helical" evidence="1">
    <location>
        <begin position="9"/>
        <end position="28"/>
    </location>
</feature>
<evidence type="ECO:0000313" key="2">
    <source>
        <dbReference type="EMBL" id="KAB1187485.1"/>
    </source>
</evidence>
<dbReference type="InterPro" id="IPR058927">
    <property type="entry name" value="OB_2TM"/>
</dbReference>
<dbReference type="EMBL" id="VZUS01000001">
    <property type="protein sequence ID" value="KAB1187485.1"/>
    <property type="molecule type" value="Genomic_DNA"/>
</dbReference>
<accession>A0A643K301</accession>
<dbReference type="Pfam" id="PF26045">
    <property type="entry name" value="OB_2TM_halo"/>
    <property type="match status" value="1"/>
</dbReference>
<sequence>MPTTSVRRLVGILVLLGCLFGLLVWYGSLAPNPSVGAYPDSEDLGPEYDAWVGEQTSLTGTVVETDPLTIVSEYGTGELLRLQVTDADVDAQQGETLALYGVVEPDNTIRALNAYTVPSTNYVYMYGVSFLAGLWVLGRLARDWRLDWKTWSLEPRESPLSLRRGLVDTRQSTEDHDA</sequence>
<protein>
    <submittedName>
        <fullName evidence="2">Uncharacterized protein</fullName>
    </submittedName>
</protein>
<reference evidence="2" key="1">
    <citation type="submission" date="2019-09" db="EMBL/GenBank/DDBJ databases">
        <title>Genomic analysis of Haloferax sp. CBA1149.</title>
        <authorList>
            <person name="Roh S.W."/>
        </authorList>
    </citation>
    <scope>NUCLEOTIDE SEQUENCE</scope>
    <source>
        <strain evidence="2">CBA1149</strain>
    </source>
</reference>
<gene>
    <name evidence="2" type="ORF">Hfx1149_05345</name>
</gene>
<evidence type="ECO:0000256" key="1">
    <source>
        <dbReference type="SAM" id="Phobius"/>
    </source>
</evidence>
<organism evidence="2">
    <name type="scientific">Haloferax sp. CBA1149</name>
    <dbReference type="NCBI Taxonomy" id="2650753"/>
    <lineage>
        <taxon>Archaea</taxon>
        <taxon>Methanobacteriati</taxon>
        <taxon>Methanobacteriota</taxon>
        <taxon>Stenosarchaea group</taxon>
        <taxon>Halobacteria</taxon>
        <taxon>Halobacteriales</taxon>
        <taxon>Haloferacaceae</taxon>
        <taxon>Haloferax</taxon>
    </lineage>
</organism>
<name>A0A643K301_9EURY</name>
<keyword evidence="1" id="KW-0472">Membrane</keyword>
<proteinExistence type="predicted"/>
<keyword evidence="1" id="KW-0812">Transmembrane</keyword>
<keyword evidence="1" id="KW-1133">Transmembrane helix</keyword>
<dbReference type="RefSeq" id="WP_151136181.1">
    <property type="nucleotide sequence ID" value="NZ_VZUS01000001.1"/>
</dbReference>
<feature type="transmembrane region" description="Helical" evidence="1">
    <location>
        <begin position="122"/>
        <end position="141"/>
    </location>
</feature>